<dbReference type="AlphaFoldDB" id="A0AAF0BEQ4"/>
<protein>
    <submittedName>
        <fullName evidence="3">DUF4373 domain-containing protein</fullName>
    </submittedName>
</protein>
<dbReference type="Proteomes" id="UP001179501">
    <property type="component" value="Chromosome"/>
</dbReference>
<dbReference type="RefSeq" id="WP_077083607.1">
    <property type="nucleotide sequence ID" value="NZ_CP116614.1"/>
</dbReference>
<name>A0AAF0BEQ4_PORGN</name>
<dbReference type="Pfam" id="PF14297">
    <property type="entry name" value="Lin1244_N"/>
    <property type="match status" value="1"/>
</dbReference>
<reference evidence="3" key="1">
    <citation type="submission" date="2023-01" db="EMBL/GenBank/DDBJ databases">
        <title>Phages are important unrecognized players in the ecology of the oral pathogen Porphyromonas gingivalis.</title>
        <authorList>
            <person name="Matrishin C.B."/>
            <person name="Kauffman K.M."/>
        </authorList>
    </citation>
    <scope>NUCLEOTIDE SEQUENCE</scope>
    <source>
        <strain evidence="3">ATCC 49417</strain>
    </source>
</reference>
<gene>
    <name evidence="3" type="ORF">NY151_08040</name>
</gene>
<sequence length="236" mass="27576">MKDTLYFPHDYNARRDPKLIRLMQKHGLSGIGAYWCIIELLYERDGKIPTDEYSCISFELHEERELIESVVLDFGLFENDGNFFWSNSVNARLDKRKEISDKRKSAIATRWERTTKTYRKKETNTNVLQTDTKNKDKDKDKEYISTSNEVEYIGAKRTAFVPPTTEEVKAYILEKGYAVDAERFIDFYTSKGWMVGKNKMKDWKAAVRTWSKGNNTVHSPRPQGTNSANSINDEWL</sequence>
<feature type="domain" description="Lin1244/Lin1753-like N-terminal" evidence="2">
    <location>
        <begin position="6"/>
        <end position="88"/>
    </location>
</feature>
<accession>A0AAF0BEQ4</accession>
<evidence type="ECO:0000256" key="1">
    <source>
        <dbReference type="SAM" id="MobiDB-lite"/>
    </source>
</evidence>
<feature type="region of interest" description="Disordered" evidence="1">
    <location>
        <begin position="213"/>
        <end position="236"/>
    </location>
</feature>
<dbReference type="EMBL" id="CP116614">
    <property type="protein sequence ID" value="WCG02603.1"/>
    <property type="molecule type" value="Genomic_DNA"/>
</dbReference>
<evidence type="ECO:0000313" key="3">
    <source>
        <dbReference type="EMBL" id="WCG02603.1"/>
    </source>
</evidence>
<evidence type="ECO:0000259" key="2">
    <source>
        <dbReference type="Pfam" id="PF14297"/>
    </source>
</evidence>
<organism evidence="3 4">
    <name type="scientific">Porphyromonas gingivalis</name>
    <name type="common">Bacteroides gingivalis</name>
    <dbReference type="NCBI Taxonomy" id="837"/>
    <lineage>
        <taxon>Bacteria</taxon>
        <taxon>Pseudomonadati</taxon>
        <taxon>Bacteroidota</taxon>
        <taxon>Bacteroidia</taxon>
        <taxon>Bacteroidales</taxon>
        <taxon>Porphyromonadaceae</taxon>
        <taxon>Porphyromonas</taxon>
    </lineage>
</organism>
<evidence type="ECO:0000313" key="4">
    <source>
        <dbReference type="Proteomes" id="UP001179501"/>
    </source>
</evidence>
<proteinExistence type="predicted"/>
<dbReference type="InterPro" id="IPR025400">
    <property type="entry name" value="Lin1244/Lin1753-like_N"/>
</dbReference>